<dbReference type="GO" id="GO:0005524">
    <property type="term" value="F:ATP binding"/>
    <property type="evidence" value="ECO:0007669"/>
    <property type="project" value="UniProtKB-KW"/>
</dbReference>
<evidence type="ECO:0000259" key="1">
    <source>
        <dbReference type="Pfam" id="PF13581"/>
    </source>
</evidence>
<evidence type="ECO:0000313" key="3">
    <source>
        <dbReference type="Proteomes" id="UP000571017"/>
    </source>
</evidence>
<dbReference type="InterPro" id="IPR036890">
    <property type="entry name" value="HATPase_C_sf"/>
</dbReference>
<dbReference type="Gene3D" id="3.30.565.10">
    <property type="entry name" value="Histidine kinase-like ATPase, C-terminal domain"/>
    <property type="match status" value="1"/>
</dbReference>
<organism evidence="2 3">
    <name type="scientific">Halobacillus locisalis</name>
    <dbReference type="NCBI Taxonomy" id="220753"/>
    <lineage>
        <taxon>Bacteria</taxon>
        <taxon>Bacillati</taxon>
        <taxon>Bacillota</taxon>
        <taxon>Bacilli</taxon>
        <taxon>Bacillales</taxon>
        <taxon>Bacillaceae</taxon>
        <taxon>Halobacillus</taxon>
    </lineage>
</organism>
<evidence type="ECO:0000313" key="2">
    <source>
        <dbReference type="EMBL" id="MBA2174647.1"/>
    </source>
</evidence>
<dbReference type="AlphaFoldDB" id="A0A838CRE5"/>
<comment type="caution">
    <text evidence="2">The sequence shown here is derived from an EMBL/GenBank/DDBJ whole genome shotgun (WGS) entry which is preliminary data.</text>
</comment>
<reference evidence="2 3" key="1">
    <citation type="journal article" date="2004" name="Extremophiles">
        <title>Halobacillus locisalis sp. nov., a halophilic bacterium isolated from a marine solar saltern of the Yellow Sea in Korea.</title>
        <authorList>
            <person name="Yoon J.H."/>
            <person name="Kang K.H."/>
            <person name="Oh T.K."/>
            <person name="Park Y.H."/>
        </authorList>
    </citation>
    <scope>NUCLEOTIDE SEQUENCE [LARGE SCALE GENOMIC DNA]</scope>
    <source>
        <strain evidence="2 3">KCTC 3788</strain>
    </source>
</reference>
<gene>
    <name evidence="2" type="ORF">H0266_06950</name>
</gene>
<dbReference type="EMBL" id="JACEFG010000001">
    <property type="protein sequence ID" value="MBA2174647.1"/>
    <property type="molecule type" value="Genomic_DNA"/>
</dbReference>
<proteinExistence type="predicted"/>
<dbReference type="CDD" id="cd16936">
    <property type="entry name" value="HATPase_RsbW-like"/>
    <property type="match status" value="1"/>
</dbReference>
<protein>
    <submittedName>
        <fullName evidence="2">ATP-binding protein</fullName>
    </submittedName>
</protein>
<keyword evidence="2" id="KW-0547">Nucleotide-binding</keyword>
<keyword evidence="3" id="KW-1185">Reference proteome</keyword>
<name>A0A838CRE5_9BACI</name>
<sequence>MKTSFDLNINNPQQIREIRKRYYPHLVQGFGMDQLLVEASISEAILNAWKHGHRQSTDKDIRVHISFMKTRMLVRINDQGDGFDWRRYHSPNDLKHWFPRLEHIDEPGRGIVLLLRVMDVLRYNEKGNECLLMKKYQNQE</sequence>
<dbReference type="Proteomes" id="UP000571017">
    <property type="component" value="Unassembled WGS sequence"/>
</dbReference>
<feature type="domain" description="Histidine kinase/HSP90-like ATPase" evidence="1">
    <location>
        <begin position="36"/>
        <end position="131"/>
    </location>
</feature>
<dbReference type="RefSeq" id="WP_181471633.1">
    <property type="nucleotide sequence ID" value="NZ_JACEFG010000001.1"/>
</dbReference>
<dbReference type="Pfam" id="PF13581">
    <property type="entry name" value="HATPase_c_2"/>
    <property type="match status" value="1"/>
</dbReference>
<dbReference type="InterPro" id="IPR003594">
    <property type="entry name" value="HATPase_dom"/>
</dbReference>
<keyword evidence="2" id="KW-0067">ATP-binding</keyword>
<accession>A0A838CRE5</accession>
<dbReference type="SUPFAM" id="SSF55874">
    <property type="entry name" value="ATPase domain of HSP90 chaperone/DNA topoisomerase II/histidine kinase"/>
    <property type="match status" value="1"/>
</dbReference>